<keyword evidence="3" id="KW-0255">Endonuclease</keyword>
<dbReference type="GO" id="GO:0004527">
    <property type="term" value="F:exonuclease activity"/>
    <property type="evidence" value="ECO:0007669"/>
    <property type="project" value="UniProtKB-KW"/>
</dbReference>
<dbReference type="EMBL" id="JH594605">
    <property type="protein sequence ID" value="EHQ04394.1"/>
    <property type="molecule type" value="Genomic_DNA"/>
</dbReference>
<organism evidence="3 4">
    <name type="scientific">Gillisia limnaea (strain DSM 15749 / LMG 21470 / R-8282)</name>
    <dbReference type="NCBI Taxonomy" id="865937"/>
    <lineage>
        <taxon>Bacteria</taxon>
        <taxon>Pseudomonadati</taxon>
        <taxon>Bacteroidota</taxon>
        <taxon>Flavobacteriia</taxon>
        <taxon>Flavobacteriales</taxon>
        <taxon>Flavobacteriaceae</taxon>
        <taxon>Gillisia</taxon>
    </lineage>
</organism>
<dbReference type="RefSeq" id="WP_006987286.1">
    <property type="nucleotide sequence ID" value="NZ_JH594605.1"/>
</dbReference>
<evidence type="ECO:0000259" key="2">
    <source>
        <dbReference type="Pfam" id="PF03372"/>
    </source>
</evidence>
<feature type="transmembrane region" description="Helical" evidence="1">
    <location>
        <begin position="38"/>
        <end position="61"/>
    </location>
</feature>
<gene>
    <name evidence="3" type="ORF">Gilli_0244</name>
</gene>
<dbReference type="InterPro" id="IPR005135">
    <property type="entry name" value="Endo/exonuclease/phosphatase"/>
</dbReference>
<dbReference type="Proteomes" id="UP000003844">
    <property type="component" value="Unassembled WGS sequence"/>
</dbReference>
<dbReference type="CDD" id="cd09084">
    <property type="entry name" value="EEP-2"/>
    <property type="match status" value="1"/>
</dbReference>
<dbReference type="InterPro" id="IPR036691">
    <property type="entry name" value="Endo/exonu/phosph_ase_sf"/>
</dbReference>
<sequence>MRKLGLFDKFLFIVNSLFAFALLLSYLLPFVPPSAFPLLSVLSLGVPVLILANILFMLLWAIRFRRQFLLSLIILILGYSNVISWIQFGGINNSTSGDLSIMSYNVRMFNAYNWTNDKLIPKKITEFINEKDPDILVTQEHYVGVSGLKEIYPHSFIKLKDKNSEFGSAIFSKYPIIKEHSVDFPHNGNNNAIFVDIVKNEDTLRIFNVHFQSLNIKPEIKNLQEGDSKKLVGRIAYGFKLQQEQAELMMVEVNKSPYKTLILGDFNNTAFSYIYKYVKGDRFKDAFMDAGAGFGKSFDLSYFPLRIDFLLIDKELEINSFETFSDQQLSDHFPIMSHIKW</sequence>
<dbReference type="Pfam" id="PF03372">
    <property type="entry name" value="Exo_endo_phos"/>
    <property type="match status" value="1"/>
</dbReference>
<dbReference type="AlphaFoldDB" id="H2BR75"/>
<dbReference type="Gene3D" id="3.60.10.10">
    <property type="entry name" value="Endonuclease/exonuclease/phosphatase"/>
    <property type="match status" value="1"/>
</dbReference>
<evidence type="ECO:0000313" key="4">
    <source>
        <dbReference type="Proteomes" id="UP000003844"/>
    </source>
</evidence>
<feature type="domain" description="Endonuclease/exonuclease/phosphatase" evidence="2">
    <location>
        <begin position="102"/>
        <end position="332"/>
    </location>
</feature>
<keyword evidence="1" id="KW-0812">Transmembrane</keyword>
<dbReference type="GO" id="GO:0004519">
    <property type="term" value="F:endonuclease activity"/>
    <property type="evidence" value="ECO:0007669"/>
    <property type="project" value="UniProtKB-KW"/>
</dbReference>
<name>H2BR75_GILLR</name>
<dbReference type="eggNOG" id="COG3568">
    <property type="taxonomic scope" value="Bacteria"/>
</dbReference>
<keyword evidence="3" id="KW-0540">Nuclease</keyword>
<keyword evidence="4" id="KW-1185">Reference proteome</keyword>
<dbReference type="STRING" id="865937.Gilli_0244"/>
<accession>H2BR75</accession>
<keyword evidence="1" id="KW-0472">Membrane</keyword>
<proteinExistence type="predicted"/>
<dbReference type="OrthoDB" id="635146at2"/>
<feature type="transmembrane region" description="Helical" evidence="1">
    <location>
        <begin position="68"/>
        <end position="88"/>
    </location>
</feature>
<dbReference type="HOGENOM" id="CLU_060500_0_1_10"/>
<dbReference type="SUPFAM" id="SSF56219">
    <property type="entry name" value="DNase I-like"/>
    <property type="match status" value="1"/>
</dbReference>
<evidence type="ECO:0000256" key="1">
    <source>
        <dbReference type="SAM" id="Phobius"/>
    </source>
</evidence>
<keyword evidence="3" id="KW-0269">Exonuclease</keyword>
<reference evidence="4" key="1">
    <citation type="journal article" date="2012" name="Stand. Genomic Sci.">
        <title>Genome sequence of the Antarctic rhodopsins-containing flavobacterium Gillisia limnaea type strain (R-8282(T)).</title>
        <authorList>
            <person name="Riedel T."/>
            <person name="Held B."/>
            <person name="Nolan M."/>
            <person name="Lucas S."/>
            <person name="Lapidus A."/>
            <person name="Tice H."/>
            <person name="Del Rio T.G."/>
            <person name="Cheng J.F."/>
            <person name="Han C."/>
            <person name="Tapia R."/>
            <person name="Goodwin L.A."/>
            <person name="Pitluck S."/>
            <person name="Liolios K."/>
            <person name="Mavromatis K."/>
            <person name="Pagani I."/>
            <person name="Ivanova N."/>
            <person name="Mikhailova N."/>
            <person name="Pati A."/>
            <person name="Chen A."/>
            <person name="Palaniappan K."/>
            <person name="Land M."/>
            <person name="Rohde M."/>
            <person name="Tindall B.J."/>
            <person name="Detter J.C."/>
            <person name="Goker M."/>
            <person name="Bristow J."/>
            <person name="Eisen J.A."/>
            <person name="Markowitz V."/>
            <person name="Hugenholtz P."/>
            <person name="Kyrpides N.C."/>
            <person name="Klenk H.P."/>
            <person name="Woyke T."/>
        </authorList>
    </citation>
    <scope>NUCLEOTIDE SEQUENCE [LARGE SCALE GENOMIC DNA]</scope>
    <source>
        <strain evidence="4">DSM 15749 / LMG 21470 / R-8282</strain>
    </source>
</reference>
<keyword evidence="1" id="KW-1133">Transmembrane helix</keyword>
<feature type="transmembrane region" description="Helical" evidence="1">
    <location>
        <begin position="12"/>
        <end position="32"/>
    </location>
</feature>
<evidence type="ECO:0000313" key="3">
    <source>
        <dbReference type="EMBL" id="EHQ04394.1"/>
    </source>
</evidence>
<protein>
    <submittedName>
        <fullName evidence="3">Endonuclease/exonuclease/phosphatase</fullName>
    </submittedName>
</protein>
<keyword evidence="3" id="KW-0378">Hydrolase</keyword>